<feature type="domain" description="Cytochrome oxidase subunit II transmembrane region profile" evidence="18">
    <location>
        <begin position="16"/>
        <end position="114"/>
    </location>
</feature>
<gene>
    <name evidence="19" type="ORF">J2Z32_002753</name>
</gene>
<dbReference type="Proteomes" id="UP001519272">
    <property type="component" value="Unassembled WGS sequence"/>
</dbReference>
<evidence type="ECO:0000256" key="10">
    <source>
        <dbReference type="ARBA" id="ARBA00022982"/>
    </source>
</evidence>
<evidence type="ECO:0000256" key="1">
    <source>
        <dbReference type="ARBA" id="ARBA00000725"/>
    </source>
</evidence>
<evidence type="ECO:0000256" key="16">
    <source>
        <dbReference type="SAM" id="Phobius"/>
    </source>
</evidence>
<keyword evidence="12 14" id="KW-0560">Oxidoreductase</keyword>
<feature type="region of interest" description="Disordered" evidence="15">
    <location>
        <begin position="260"/>
        <end position="348"/>
    </location>
</feature>
<evidence type="ECO:0000256" key="14">
    <source>
        <dbReference type="PIRNR" id="PIRNR000292"/>
    </source>
</evidence>
<dbReference type="InterPro" id="IPR006333">
    <property type="entry name" value="Cyt_o_ubiquinol_oxidase_su2"/>
</dbReference>
<feature type="transmembrane region" description="Helical" evidence="16">
    <location>
        <begin position="83"/>
        <end position="104"/>
    </location>
</feature>
<evidence type="ECO:0000256" key="4">
    <source>
        <dbReference type="ARBA" id="ARBA00016131"/>
    </source>
</evidence>
<dbReference type="PROSITE" id="PS50999">
    <property type="entry name" value="COX2_TM"/>
    <property type="match status" value="1"/>
</dbReference>
<dbReference type="SUPFAM" id="SSF49503">
    <property type="entry name" value="Cupredoxins"/>
    <property type="match status" value="1"/>
</dbReference>
<dbReference type="InterPro" id="IPR011759">
    <property type="entry name" value="Cyt_c_oxidase_su2_TM_dom"/>
</dbReference>
<organism evidence="19 20">
    <name type="scientific">Paenibacillus turicensis</name>
    <dbReference type="NCBI Taxonomy" id="160487"/>
    <lineage>
        <taxon>Bacteria</taxon>
        <taxon>Bacillati</taxon>
        <taxon>Bacillota</taxon>
        <taxon>Bacilli</taxon>
        <taxon>Bacillales</taxon>
        <taxon>Paenibacillaceae</taxon>
        <taxon>Paenibacillus</taxon>
    </lineage>
</organism>
<evidence type="ECO:0000259" key="17">
    <source>
        <dbReference type="PROSITE" id="PS50857"/>
    </source>
</evidence>
<protein>
    <recommendedName>
        <fullName evidence="4 14">Quinol oxidase subunit 2</fullName>
        <ecNumber evidence="14">1.10.3.-</ecNumber>
    </recommendedName>
</protein>
<dbReference type="EC" id="1.10.3.-" evidence="14"/>
<dbReference type="InterPro" id="IPR008972">
    <property type="entry name" value="Cupredoxin"/>
</dbReference>
<dbReference type="InterPro" id="IPR045187">
    <property type="entry name" value="CcO_II"/>
</dbReference>
<accession>A0ABS4FUG6</accession>
<keyword evidence="11 16" id="KW-1133">Transmembrane helix</keyword>
<reference evidence="19 20" key="1">
    <citation type="submission" date="2021-03" db="EMBL/GenBank/DDBJ databases">
        <title>Genomic Encyclopedia of Type Strains, Phase IV (KMG-IV): sequencing the most valuable type-strain genomes for metagenomic binning, comparative biology and taxonomic classification.</title>
        <authorList>
            <person name="Goeker M."/>
        </authorList>
    </citation>
    <scope>NUCLEOTIDE SEQUENCE [LARGE SCALE GENOMIC DNA]</scope>
    <source>
        <strain evidence="19 20">DSM 14349</strain>
    </source>
</reference>
<evidence type="ECO:0000313" key="20">
    <source>
        <dbReference type="Proteomes" id="UP001519272"/>
    </source>
</evidence>
<evidence type="ECO:0000313" key="19">
    <source>
        <dbReference type="EMBL" id="MBP1906104.1"/>
    </source>
</evidence>
<evidence type="ECO:0000256" key="2">
    <source>
        <dbReference type="ARBA" id="ARBA00004651"/>
    </source>
</evidence>
<dbReference type="NCBIfam" id="TIGR01432">
    <property type="entry name" value="QOXA"/>
    <property type="match status" value="1"/>
</dbReference>
<dbReference type="Gene3D" id="1.10.287.90">
    <property type="match status" value="1"/>
</dbReference>
<evidence type="ECO:0000256" key="8">
    <source>
        <dbReference type="ARBA" id="ARBA00022692"/>
    </source>
</evidence>
<feature type="compositionally biased region" description="Basic and acidic residues" evidence="15">
    <location>
        <begin position="274"/>
        <end position="348"/>
    </location>
</feature>
<dbReference type="InterPro" id="IPR036257">
    <property type="entry name" value="Cyt_c_oxidase_su2_TM_sf"/>
</dbReference>
<dbReference type="SUPFAM" id="SSF81464">
    <property type="entry name" value="Cytochrome c oxidase subunit II-like, transmembrane region"/>
    <property type="match status" value="1"/>
</dbReference>
<evidence type="ECO:0000256" key="12">
    <source>
        <dbReference type="ARBA" id="ARBA00023002"/>
    </source>
</evidence>
<evidence type="ECO:0000256" key="13">
    <source>
        <dbReference type="ARBA" id="ARBA00023136"/>
    </source>
</evidence>
<dbReference type="InterPro" id="IPR002429">
    <property type="entry name" value="CcO_II-like_C"/>
</dbReference>
<dbReference type="CDD" id="cd04212">
    <property type="entry name" value="CuRO_UO_II"/>
    <property type="match status" value="1"/>
</dbReference>
<keyword evidence="8 16" id="KW-0812">Transmembrane</keyword>
<sequence>MKRLLAIFSALLLVLLTGCNSLAVLNPQGPVAKTQSDVIIMSILIMLGILLVVYILFVVFLTKYRASKAAPDYEPPHEEGNKWLEIIWITIPVIIVAFLSVVTLRSTYAVENVPAGYEDQKPLVIYAASSNWKWHFSYPEEGIETVNYVNIPTHRAVEFRLYSYGPITSFWVPQLGGQKYAMSDMVNKLNLVAENAGSFMGKNANFSGRGFADMEFEALALTPEKYDEWVKEVKQTASELTEQEFKMLLESEHVGRKTYSSTHLSFMPPPEGEYGGHNHGGDSSHTGDNESKDHSDMEDMDHSDMDMDHSNMDNSDHKDNTNGQHDSDHNGSHNDGHDHSEVGSSDKK</sequence>
<evidence type="ECO:0000256" key="15">
    <source>
        <dbReference type="SAM" id="MobiDB-lite"/>
    </source>
</evidence>
<keyword evidence="7 14" id="KW-0679">Respiratory chain</keyword>
<keyword evidence="6 14" id="KW-1003">Cell membrane</keyword>
<dbReference type="PANTHER" id="PTHR22888:SF18">
    <property type="entry name" value="CYTOCHROME BO(3) UBIQUINOL OXIDASE SUBUNIT 2"/>
    <property type="match status" value="1"/>
</dbReference>
<keyword evidence="9" id="KW-0732">Signal</keyword>
<feature type="domain" description="Cytochrome oxidase subunit II copper A binding" evidence="17">
    <location>
        <begin position="120"/>
        <end position="232"/>
    </location>
</feature>
<dbReference type="PIRSF" id="PIRSF000292">
    <property type="entry name" value="Ubi_od_II"/>
    <property type="match status" value="1"/>
</dbReference>
<feature type="transmembrane region" description="Helical" evidence="16">
    <location>
        <begin position="39"/>
        <end position="62"/>
    </location>
</feature>
<dbReference type="PROSITE" id="PS50857">
    <property type="entry name" value="COX2_CUA"/>
    <property type="match status" value="1"/>
</dbReference>
<dbReference type="InterPro" id="IPR006332">
    <property type="entry name" value="QoxA"/>
</dbReference>
<comment type="subcellular location">
    <subcellularLocation>
        <location evidence="2">Cell membrane</location>
        <topology evidence="2">Multi-pass membrane protein</topology>
    </subcellularLocation>
</comment>
<dbReference type="Gene3D" id="2.60.40.420">
    <property type="entry name" value="Cupredoxins - blue copper proteins"/>
    <property type="match status" value="1"/>
</dbReference>
<dbReference type="PANTHER" id="PTHR22888">
    <property type="entry name" value="CYTOCHROME C OXIDASE, SUBUNIT II"/>
    <property type="match status" value="1"/>
</dbReference>
<dbReference type="PROSITE" id="PS51257">
    <property type="entry name" value="PROKAR_LIPOPROTEIN"/>
    <property type="match status" value="1"/>
</dbReference>
<evidence type="ECO:0000256" key="11">
    <source>
        <dbReference type="ARBA" id="ARBA00022989"/>
    </source>
</evidence>
<dbReference type="EMBL" id="JAGGKG010000012">
    <property type="protein sequence ID" value="MBP1906104.1"/>
    <property type="molecule type" value="Genomic_DNA"/>
</dbReference>
<dbReference type="Pfam" id="PF02790">
    <property type="entry name" value="COX2_TM"/>
    <property type="match status" value="1"/>
</dbReference>
<evidence type="ECO:0000256" key="9">
    <source>
        <dbReference type="ARBA" id="ARBA00022729"/>
    </source>
</evidence>
<name>A0ABS4FUG6_9BACL</name>
<keyword evidence="20" id="KW-1185">Reference proteome</keyword>
<proteinExistence type="inferred from homology"/>
<evidence type="ECO:0000256" key="7">
    <source>
        <dbReference type="ARBA" id="ARBA00022660"/>
    </source>
</evidence>
<evidence type="ECO:0000256" key="5">
    <source>
        <dbReference type="ARBA" id="ARBA00022448"/>
    </source>
</evidence>
<evidence type="ECO:0000256" key="3">
    <source>
        <dbReference type="ARBA" id="ARBA00007866"/>
    </source>
</evidence>
<keyword evidence="13 14" id="KW-0472">Membrane</keyword>
<evidence type="ECO:0000259" key="18">
    <source>
        <dbReference type="PROSITE" id="PS50999"/>
    </source>
</evidence>
<keyword evidence="5 14" id="KW-0813">Transport</keyword>
<dbReference type="InterPro" id="IPR034227">
    <property type="entry name" value="CuRO_UO_II"/>
</dbReference>
<dbReference type="RefSeq" id="WP_210089702.1">
    <property type="nucleotide sequence ID" value="NZ_JAGGKG010000012.1"/>
</dbReference>
<keyword evidence="10 14" id="KW-0249">Electron transport</keyword>
<comment type="caution">
    <text evidence="19">The sequence shown here is derived from an EMBL/GenBank/DDBJ whole genome shotgun (WGS) entry which is preliminary data.</text>
</comment>
<comment type="similarity">
    <text evidence="3 14">Belongs to the cytochrome c oxidase subunit 2 family.</text>
</comment>
<evidence type="ECO:0000256" key="6">
    <source>
        <dbReference type="ARBA" id="ARBA00022475"/>
    </source>
</evidence>
<comment type="function">
    <text evidence="14">Catalyzes quinol oxidation with the concomitant reduction of oxygen to water. Subunit II transfers the electrons from a quinol to the binuclear center of the catalytic subunit I.</text>
</comment>
<comment type="catalytic activity">
    <reaction evidence="1 14">
        <text>2 a quinol + O2 = 2 a quinone + 2 H2O</text>
        <dbReference type="Rhea" id="RHEA:55376"/>
        <dbReference type="ChEBI" id="CHEBI:15377"/>
        <dbReference type="ChEBI" id="CHEBI:15379"/>
        <dbReference type="ChEBI" id="CHEBI:24646"/>
        <dbReference type="ChEBI" id="CHEBI:132124"/>
    </reaction>
</comment>